<dbReference type="VEuPathDB" id="MicrosporidiaDB:AEWD_050160"/>
<proteinExistence type="predicted"/>
<dbReference type="VEuPathDB" id="MicrosporidiaDB:ECU05_0230"/>
<gene>
    <name evidence="1" type="ORF">ECU05_0230</name>
</gene>
<dbReference type="VEuPathDB" id="MicrosporidiaDB:M970_050160"/>
<dbReference type="VEuPathDB" id="MicrosporidiaDB:AEWQ_050160"/>
<protein>
    <submittedName>
        <fullName evidence="1">Uncharacterized protein</fullName>
    </submittedName>
</protein>
<organism evidence="1">
    <name type="scientific">Encephalitozoon cuniculi</name>
    <name type="common">Microsporidian parasite</name>
    <dbReference type="NCBI Taxonomy" id="6035"/>
    <lineage>
        <taxon>Eukaryota</taxon>
        <taxon>Fungi</taxon>
        <taxon>Fungi incertae sedis</taxon>
        <taxon>Microsporidia</taxon>
        <taxon>Unikaryonidae</taxon>
        <taxon>Encephalitozoon</taxon>
    </lineage>
</organism>
<name>M1KJV4_ENCCN</name>
<dbReference type="EMBL" id="KC513607">
    <property type="protein sequence ID" value="AGE95481.1"/>
    <property type="molecule type" value="Genomic_DNA"/>
</dbReference>
<sequence length="134" mass="15980">MVPKYKHKEIFRAMAVPMEPVDIHMYYAERAAKFLKSRDTRRQVEEIKRMEATVVILDFCGKTPLVYKLFAGVEKEVFVVYDVSKCKERIGEVVRKHDLVYVLEDVESMEKNIFYGNKRAIFLLFDRFKFIRCI</sequence>
<dbReference type="AlphaFoldDB" id="M1KJV4"/>
<accession>M1KJV4</accession>
<evidence type="ECO:0000313" key="1">
    <source>
        <dbReference type="EMBL" id="AGE95481.1"/>
    </source>
</evidence>
<dbReference type="VEuPathDB" id="MicrosporidiaDB:AEWR_050160"/>
<reference evidence="1" key="1">
    <citation type="journal article" date="2013" name="Eukaryot. Cell">
        <title>Extremely Reduced Levels of Heterozygosity in the Vertebrate Pathogen Encephalitozoon cuniculi.</title>
        <authorList>
            <person name="Selman M."/>
            <person name="Sak B."/>
            <person name="Kvac M."/>
            <person name="Farinelli L."/>
            <person name="Weiss L.M."/>
            <person name="Corradi N."/>
        </authorList>
    </citation>
    <scope>NUCLEOTIDE SEQUENCE</scope>
</reference>